<dbReference type="RefSeq" id="WP_160984776.1">
    <property type="nucleotide sequence ID" value="NZ_WVTD01000002.1"/>
</dbReference>
<dbReference type="EMBL" id="WVTD01000002">
    <property type="protein sequence ID" value="MYL97049.1"/>
    <property type="molecule type" value="Genomic_DNA"/>
</dbReference>
<organism evidence="1 2">
    <name type="scientific">Novosphingobium silvae</name>
    <dbReference type="NCBI Taxonomy" id="2692619"/>
    <lineage>
        <taxon>Bacteria</taxon>
        <taxon>Pseudomonadati</taxon>
        <taxon>Pseudomonadota</taxon>
        <taxon>Alphaproteobacteria</taxon>
        <taxon>Sphingomonadales</taxon>
        <taxon>Sphingomonadaceae</taxon>
        <taxon>Novosphingobium</taxon>
    </lineage>
</organism>
<reference evidence="1 2" key="1">
    <citation type="submission" date="2019-12" db="EMBL/GenBank/DDBJ databases">
        <authorList>
            <person name="Feng G."/>
            <person name="Zhu H."/>
        </authorList>
    </citation>
    <scope>NUCLEOTIDE SEQUENCE [LARGE SCALE GENOMIC DNA]</scope>
    <source>
        <strain evidence="1 2">FGD1</strain>
    </source>
</reference>
<dbReference type="InterPro" id="IPR010373">
    <property type="entry name" value="DUF968"/>
</dbReference>
<evidence type="ECO:0000313" key="1">
    <source>
        <dbReference type="EMBL" id="MYL97049.1"/>
    </source>
</evidence>
<comment type="caution">
    <text evidence="1">The sequence shown here is derived from an EMBL/GenBank/DDBJ whole genome shotgun (WGS) entry which is preliminary data.</text>
</comment>
<name>A0A7X4GGC5_9SPHN</name>
<accession>A0A7X4GGC5</accession>
<keyword evidence="2" id="KW-1185">Reference proteome</keyword>
<dbReference type="AlphaFoldDB" id="A0A7X4GGC5"/>
<dbReference type="Pfam" id="PF06147">
    <property type="entry name" value="DUF968"/>
    <property type="match status" value="1"/>
</dbReference>
<dbReference type="Proteomes" id="UP000465810">
    <property type="component" value="Unassembled WGS sequence"/>
</dbReference>
<protein>
    <submittedName>
        <fullName evidence="1">DUF968 domain-containing protein</fullName>
    </submittedName>
</protein>
<evidence type="ECO:0000313" key="2">
    <source>
        <dbReference type="Proteomes" id="UP000465810"/>
    </source>
</evidence>
<dbReference type="Gene3D" id="3.30.40.190">
    <property type="match status" value="1"/>
</dbReference>
<sequence>MALPRRIPKQRNRSDRWRSQAHCTFVRSHHCSVPGCDNMPIEVAHVRSGSDAGMGRKPSDWFTISLCRDHHSEQHNVGEASFAERHGIDLHALAAEFAAESPKAAEIRLEQKERRHG</sequence>
<proteinExistence type="predicted"/>
<gene>
    <name evidence="1" type="ORF">GR702_04585</name>
</gene>